<reference evidence="1 2" key="1">
    <citation type="submission" date="2022-12" db="EMBL/GenBank/DDBJ databases">
        <title>Hymenobacter canadensis sp. nov. isolated from lake water of the Cambridge Bay, Canada.</title>
        <authorList>
            <person name="Kim W.H."/>
            <person name="Lee Y.M."/>
        </authorList>
    </citation>
    <scope>NUCLEOTIDE SEQUENCE [LARGE SCALE GENOMIC DNA]</scope>
    <source>
        <strain evidence="1 2">PAMC 29467</strain>
    </source>
</reference>
<accession>A0ABY7LIW5</accession>
<dbReference type="RefSeq" id="WP_269558488.1">
    <property type="nucleotide sequence ID" value="NZ_CP114767.1"/>
</dbReference>
<gene>
    <name evidence="1" type="ORF">O3303_11115</name>
</gene>
<evidence type="ECO:0000313" key="1">
    <source>
        <dbReference type="EMBL" id="WBA40382.1"/>
    </source>
</evidence>
<dbReference type="Proteomes" id="UP001211005">
    <property type="component" value="Chromosome"/>
</dbReference>
<evidence type="ECO:0008006" key="3">
    <source>
        <dbReference type="Google" id="ProtNLM"/>
    </source>
</evidence>
<keyword evidence="2" id="KW-1185">Reference proteome</keyword>
<proteinExistence type="predicted"/>
<dbReference type="EMBL" id="CP114767">
    <property type="protein sequence ID" value="WBA40382.1"/>
    <property type="molecule type" value="Genomic_DNA"/>
</dbReference>
<organism evidence="1 2">
    <name type="scientific">Hymenobacter canadensis</name>
    <dbReference type="NCBI Taxonomy" id="2999067"/>
    <lineage>
        <taxon>Bacteria</taxon>
        <taxon>Pseudomonadati</taxon>
        <taxon>Bacteroidota</taxon>
        <taxon>Cytophagia</taxon>
        <taxon>Cytophagales</taxon>
        <taxon>Hymenobacteraceae</taxon>
        <taxon>Hymenobacter</taxon>
    </lineage>
</organism>
<dbReference type="Gene3D" id="3.40.630.30">
    <property type="match status" value="1"/>
</dbReference>
<sequence>MSPIHQLPFEGTLPDSFFQIVDPLYVALPYQPLEDAAAVRQLFRQELERNDIVLFTDHAQLRLAGIFPESGRTAYFGFWETVDDVALNEAAFAQLQQAARQRGYTHLQGPLNFSTYHPYRLRLGSAPSWQQFDREPVNPAYYPGLLEQLGFAPVLTFESRLIAPATVPAVYQDKAALLAAVRSLPYEFLPLTPETWPEHEAALFELVHQVFSANPAYQPIPESQFRQLYNAGYAARLCPHTSVLLREKAHGRLVALSLCHPNYAPLQLGSEPPDFQRDYPRLPRKTLLAKTIGVHPDFRNQQLMSYLGAYGMLAFRELYDEAIFCLMRSDNFSLHFTDGLPAETAHYALYELPLT</sequence>
<protein>
    <recommendedName>
        <fullName evidence="3">GNAT family N-acetyltransferase</fullName>
    </recommendedName>
</protein>
<dbReference type="SUPFAM" id="SSF55729">
    <property type="entry name" value="Acyl-CoA N-acyltransferases (Nat)"/>
    <property type="match status" value="1"/>
</dbReference>
<evidence type="ECO:0000313" key="2">
    <source>
        <dbReference type="Proteomes" id="UP001211005"/>
    </source>
</evidence>
<name>A0ABY7LIW5_9BACT</name>
<dbReference type="InterPro" id="IPR016181">
    <property type="entry name" value="Acyl_CoA_acyltransferase"/>
</dbReference>